<dbReference type="Pfam" id="PF03653">
    <property type="entry name" value="UPF0093"/>
    <property type="match status" value="1"/>
</dbReference>
<comment type="caution">
    <text evidence="16">The sequence shown here is derived from an EMBL/GenBank/DDBJ whole genome shotgun (WGS) entry which is preliminary data.</text>
</comment>
<dbReference type="PANTHER" id="PTHR40255">
    <property type="entry name" value="UPF0093 MEMBRANE PROTEIN SLR1790"/>
    <property type="match status" value="1"/>
</dbReference>
<evidence type="ECO:0000256" key="6">
    <source>
        <dbReference type="ARBA" id="ARBA00022617"/>
    </source>
</evidence>
<comment type="cofactor">
    <cofactor evidence="14 15">
        <name>heme b</name>
        <dbReference type="ChEBI" id="CHEBI:60344"/>
    </cofactor>
    <text evidence="14 15">Binds 1 heme b (iron(II)-protoporphyrin IX) group per subunit.</text>
</comment>
<feature type="transmembrane region" description="Helical" evidence="14">
    <location>
        <begin position="6"/>
        <end position="23"/>
    </location>
</feature>
<evidence type="ECO:0000256" key="10">
    <source>
        <dbReference type="ARBA" id="ARBA00023002"/>
    </source>
</evidence>
<protein>
    <recommendedName>
        <fullName evidence="4 14">Protoporphyrinogen IX oxidase</fullName>
        <shortName evidence="14">PPO</shortName>
        <ecNumber evidence="14 15">1.3.99.-</ecNumber>
    </recommendedName>
</protein>
<comment type="pathway">
    <text evidence="2 14 15">Porphyrin-containing compound metabolism; protoporphyrin-IX biosynthesis; protoporphyrin-IX from protoporphyrinogen-IX: step 1/1.</text>
</comment>
<evidence type="ECO:0000256" key="11">
    <source>
        <dbReference type="ARBA" id="ARBA00023004"/>
    </source>
</evidence>
<evidence type="ECO:0000256" key="15">
    <source>
        <dbReference type="PIRNR" id="PIRNR004638"/>
    </source>
</evidence>
<evidence type="ECO:0000256" key="7">
    <source>
        <dbReference type="ARBA" id="ARBA00022692"/>
    </source>
</evidence>
<proteinExistence type="inferred from homology"/>
<feature type="transmembrane region" description="Helical" evidence="14">
    <location>
        <begin position="89"/>
        <end position="109"/>
    </location>
</feature>
<dbReference type="PANTHER" id="PTHR40255:SF1">
    <property type="entry name" value="PROTOPORPHYRINOGEN IX OXIDASE"/>
    <property type="match status" value="1"/>
</dbReference>
<dbReference type="PIRSF" id="PIRSF004638">
    <property type="entry name" value="UCP004638"/>
    <property type="match status" value="1"/>
</dbReference>
<comment type="similarity">
    <text evidence="3 14 15">Belongs to the HemJ family.</text>
</comment>
<evidence type="ECO:0000256" key="14">
    <source>
        <dbReference type="HAMAP-Rule" id="MF_02239"/>
    </source>
</evidence>
<keyword evidence="6 14" id="KW-0349">Heme</keyword>
<keyword evidence="10 14" id="KW-0560">Oxidoreductase</keyword>
<sequence length="184" mass="21635">MYNYLKALHIIFVVTWFAGMFYMPRFFIYATEAAEKDEVEKNILREQFKVMMKRLWLGITWPSAILTLIFGPVVMAVGNWDKTLFTEGGRWLLIKLILVVLLYVYHFSLHRIYKEEMNGIFKYTSQQLRIWNEVATILLVAIVFLAVVKTSLSMIWGLLGLILFIIILMSAIKIYKILREGKKK</sequence>
<evidence type="ECO:0000313" key="16">
    <source>
        <dbReference type="EMBL" id="MEX6685871.1"/>
    </source>
</evidence>
<feature type="transmembrane region" description="Helical" evidence="14">
    <location>
        <begin position="55"/>
        <end position="77"/>
    </location>
</feature>
<keyword evidence="11 14" id="KW-0408">Iron</keyword>
<keyword evidence="7 14" id="KW-0812">Transmembrane</keyword>
<dbReference type="InterPro" id="IPR005265">
    <property type="entry name" value="HemJ-like"/>
</dbReference>
<dbReference type="HAMAP" id="MF_02239">
    <property type="entry name" value="HemJ"/>
    <property type="match status" value="1"/>
</dbReference>
<feature type="binding site" description="axial binding residue" evidence="14">
    <location>
        <position position="95"/>
    </location>
    <ligand>
        <name>heme</name>
        <dbReference type="ChEBI" id="CHEBI:30413"/>
    </ligand>
    <ligandPart>
        <name>Fe</name>
        <dbReference type="ChEBI" id="CHEBI:18248"/>
    </ligandPart>
</feature>
<keyword evidence="17" id="KW-1185">Reference proteome</keyword>
<accession>A0ABV3Z7P0</accession>
<evidence type="ECO:0000256" key="3">
    <source>
        <dbReference type="ARBA" id="ARBA00006501"/>
    </source>
</evidence>
<feature type="transmembrane region" description="Helical" evidence="14">
    <location>
        <begin position="154"/>
        <end position="175"/>
    </location>
</feature>
<keyword evidence="8 14" id="KW-0479">Metal-binding</keyword>
<evidence type="ECO:0000256" key="5">
    <source>
        <dbReference type="ARBA" id="ARBA00022475"/>
    </source>
</evidence>
<feature type="binding site" description="axial binding residue" evidence="14">
    <location>
        <position position="9"/>
    </location>
    <ligand>
        <name>heme</name>
        <dbReference type="ChEBI" id="CHEBI:30413"/>
    </ligand>
    <ligandPart>
        <name>Fe</name>
        <dbReference type="ChEBI" id="CHEBI:18248"/>
    </ligandPart>
</feature>
<evidence type="ECO:0000256" key="1">
    <source>
        <dbReference type="ARBA" id="ARBA00004651"/>
    </source>
</evidence>
<gene>
    <name evidence="16" type="ORF">QTN47_00105</name>
</gene>
<evidence type="ECO:0000256" key="9">
    <source>
        <dbReference type="ARBA" id="ARBA00022989"/>
    </source>
</evidence>
<evidence type="ECO:0000256" key="4">
    <source>
        <dbReference type="ARBA" id="ARBA00017504"/>
    </source>
</evidence>
<organism evidence="16 17">
    <name type="scientific">Danxiaibacter flavus</name>
    <dbReference type="NCBI Taxonomy" id="3049108"/>
    <lineage>
        <taxon>Bacteria</taxon>
        <taxon>Pseudomonadati</taxon>
        <taxon>Bacteroidota</taxon>
        <taxon>Chitinophagia</taxon>
        <taxon>Chitinophagales</taxon>
        <taxon>Chitinophagaceae</taxon>
        <taxon>Danxiaibacter</taxon>
    </lineage>
</organism>
<keyword evidence="5 14" id="KW-1003">Cell membrane</keyword>
<reference evidence="16 17" key="1">
    <citation type="submission" date="2023-07" db="EMBL/GenBank/DDBJ databases">
        <authorList>
            <person name="Lian W.-H."/>
        </authorList>
    </citation>
    <scope>NUCLEOTIDE SEQUENCE [LARGE SCALE GENOMIC DNA]</scope>
    <source>
        <strain evidence="16 17">SYSU DXS3180</strain>
    </source>
</reference>
<dbReference type="RefSeq" id="WP_369327260.1">
    <property type="nucleotide sequence ID" value="NZ_JAULBC010000001.1"/>
</dbReference>
<dbReference type="EC" id="1.3.99.-" evidence="14 15"/>
<evidence type="ECO:0000256" key="8">
    <source>
        <dbReference type="ARBA" id="ARBA00022723"/>
    </source>
</evidence>
<evidence type="ECO:0000313" key="17">
    <source>
        <dbReference type="Proteomes" id="UP001560573"/>
    </source>
</evidence>
<name>A0ABV3Z7P0_9BACT</name>
<comment type="subcellular location">
    <subcellularLocation>
        <location evidence="1 14">Cell membrane</location>
        <topology evidence="1 14">Multi-pass membrane protein</topology>
    </subcellularLocation>
</comment>
<comment type="catalytic activity">
    <reaction evidence="13 14 15">
        <text>protoporphyrinogen IX + 3 A = protoporphyrin IX + 3 AH2</text>
        <dbReference type="Rhea" id="RHEA:62000"/>
        <dbReference type="ChEBI" id="CHEBI:13193"/>
        <dbReference type="ChEBI" id="CHEBI:17499"/>
        <dbReference type="ChEBI" id="CHEBI:57306"/>
        <dbReference type="ChEBI" id="CHEBI:57307"/>
    </reaction>
</comment>
<dbReference type="Proteomes" id="UP001560573">
    <property type="component" value="Unassembled WGS sequence"/>
</dbReference>
<comment type="subunit">
    <text evidence="14">Homodimer.</text>
</comment>
<keyword evidence="12 14" id="KW-0472">Membrane</keyword>
<comment type="function">
    <text evidence="14 15">Catalyzes the oxidation of protoporphyrinogen IX to protoporphyrin IX.</text>
</comment>
<evidence type="ECO:0000256" key="2">
    <source>
        <dbReference type="ARBA" id="ARBA00005073"/>
    </source>
</evidence>
<dbReference type="EMBL" id="JAULBC010000001">
    <property type="protein sequence ID" value="MEX6685871.1"/>
    <property type="molecule type" value="Genomic_DNA"/>
</dbReference>
<evidence type="ECO:0000256" key="13">
    <source>
        <dbReference type="ARBA" id="ARBA00048390"/>
    </source>
</evidence>
<feature type="transmembrane region" description="Helical" evidence="14">
    <location>
        <begin position="130"/>
        <end position="148"/>
    </location>
</feature>
<evidence type="ECO:0000256" key="12">
    <source>
        <dbReference type="ARBA" id="ARBA00023136"/>
    </source>
</evidence>
<keyword evidence="9 14" id="KW-1133">Transmembrane helix</keyword>